<name>A0A1M7YTS3_9VIBR</name>
<dbReference type="GO" id="GO:0030170">
    <property type="term" value="F:pyridoxal phosphate binding"/>
    <property type="evidence" value="ECO:0007669"/>
    <property type="project" value="InterPro"/>
</dbReference>
<reference evidence="16" key="1">
    <citation type="submission" date="2016-12" db="EMBL/GenBank/DDBJ databases">
        <authorList>
            <person name="Rodrigo-Torres L."/>
            <person name="Arahal R.D."/>
            <person name="Lucena T."/>
        </authorList>
    </citation>
    <scope>NUCLEOTIDE SEQUENCE [LARGE SCALE GENOMIC DNA]</scope>
</reference>
<evidence type="ECO:0000256" key="9">
    <source>
        <dbReference type="ARBA" id="ARBA00049529"/>
    </source>
</evidence>
<evidence type="ECO:0000256" key="6">
    <source>
        <dbReference type="ARBA" id="ARBA00023239"/>
    </source>
</evidence>
<dbReference type="InterPro" id="IPR050571">
    <property type="entry name" value="Class-IV_PLP-Dep_Aminotrnsfr"/>
</dbReference>
<comment type="function">
    <text evidence="10">Involved in the biosynthesis of p-aminobenzoate (PABA), a precursor of tetrahydrofolate. Converts 4-amino-4-deoxychorismate into 4-aminobenzoate (PABA) and pyruvate.</text>
</comment>
<dbReference type="EMBL" id="FRFG01000019">
    <property type="protein sequence ID" value="SHO56013.1"/>
    <property type="molecule type" value="Genomic_DNA"/>
</dbReference>
<dbReference type="FunFam" id="3.20.10.10:FF:000002">
    <property type="entry name" value="D-alanine aminotransferase"/>
    <property type="match status" value="1"/>
</dbReference>
<dbReference type="InterPro" id="IPR017824">
    <property type="entry name" value="Aminodeoxychorismate_lyase_IV"/>
</dbReference>
<evidence type="ECO:0000256" key="12">
    <source>
        <dbReference type="NCBIfam" id="TIGR03461"/>
    </source>
</evidence>
<dbReference type="InterPro" id="IPR043131">
    <property type="entry name" value="BCAT-like_N"/>
</dbReference>
<dbReference type="NCBIfam" id="NF004761">
    <property type="entry name" value="PRK06092.1"/>
    <property type="match status" value="1"/>
</dbReference>
<evidence type="ECO:0000256" key="3">
    <source>
        <dbReference type="ARBA" id="ARBA00011738"/>
    </source>
</evidence>
<dbReference type="Gene3D" id="3.30.470.10">
    <property type="match status" value="1"/>
</dbReference>
<dbReference type="GO" id="GO:0008696">
    <property type="term" value="F:4-amino-4-deoxychorismate lyase activity"/>
    <property type="evidence" value="ECO:0007669"/>
    <property type="project" value="UniProtKB-UniRule"/>
</dbReference>
<dbReference type="EC" id="4.1.3.38" evidence="8 12"/>
<dbReference type="InterPro" id="IPR018300">
    <property type="entry name" value="Aminotrans_IV_CS"/>
</dbReference>
<evidence type="ECO:0000256" key="10">
    <source>
        <dbReference type="ARBA" id="ARBA00054027"/>
    </source>
</evidence>
<evidence type="ECO:0000256" key="13">
    <source>
        <dbReference type="RuleBase" id="RU004106"/>
    </source>
</evidence>
<dbReference type="PANTHER" id="PTHR42743:SF2">
    <property type="entry name" value="AMINODEOXYCHORISMATE LYASE"/>
    <property type="match status" value="1"/>
</dbReference>
<dbReference type="InterPro" id="IPR036038">
    <property type="entry name" value="Aminotransferase-like"/>
</dbReference>
<dbReference type="RefSeq" id="WP_073581540.1">
    <property type="nucleotide sequence ID" value="NZ_AP024897.1"/>
</dbReference>
<dbReference type="Proteomes" id="UP000184600">
    <property type="component" value="Unassembled WGS sequence"/>
</dbReference>
<evidence type="ECO:0000256" key="2">
    <source>
        <dbReference type="ARBA" id="ARBA00009320"/>
    </source>
</evidence>
<gene>
    <name evidence="15" type="primary">pabC</name>
    <name evidence="15" type="ORF">VQ7734_01776</name>
</gene>
<dbReference type="GO" id="GO:0005829">
    <property type="term" value="C:cytosol"/>
    <property type="evidence" value="ECO:0007669"/>
    <property type="project" value="TreeGrafter"/>
</dbReference>
<dbReference type="InterPro" id="IPR001544">
    <property type="entry name" value="Aminotrans_IV"/>
</dbReference>
<dbReference type="AlphaFoldDB" id="A0A1M7YTS3"/>
<keyword evidence="5" id="KW-0289">Folate biosynthesis</keyword>
<comment type="subunit">
    <text evidence="3">Homodimer.</text>
</comment>
<dbReference type="InterPro" id="IPR043132">
    <property type="entry name" value="BCAT-like_C"/>
</dbReference>
<evidence type="ECO:0000313" key="16">
    <source>
        <dbReference type="Proteomes" id="UP000184600"/>
    </source>
</evidence>
<evidence type="ECO:0000256" key="1">
    <source>
        <dbReference type="ARBA" id="ARBA00001933"/>
    </source>
</evidence>
<protein>
    <recommendedName>
        <fullName evidence="11 12">Aminodeoxychorismate lyase</fullName>
        <ecNumber evidence="8 12">4.1.3.38</ecNumber>
    </recommendedName>
</protein>
<evidence type="ECO:0000256" key="5">
    <source>
        <dbReference type="ARBA" id="ARBA00022909"/>
    </source>
</evidence>
<dbReference type="GO" id="GO:0008153">
    <property type="term" value="P:4-aminobenzoate biosynthetic process"/>
    <property type="evidence" value="ECO:0007669"/>
    <property type="project" value="UniProtKB-UniRule"/>
</dbReference>
<evidence type="ECO:0000256" key="4">
    <source>
        <dbReference type="ARBA" id="ARBA00022898"/>
    </source>
</evidence>
<evidence type="ECO:0000256" key="11">
    <source>
        <dbReference type="ARBA" id="ARBA00069174"/>
    </source>
</evidence>
<organism evidence="15 16">
    <name type="scientific">Vibrio quintilis</name>
    <dbReference type="NCBI Taxonomy" id="1117707"/>
    <lineage>
        <taxon>Bacteria</taxon>
        <taxon>Pseudomonadati</taxon>
        <taxon>Pseudomonadota</taxon>
        <taxon>Gammaproteobacteria</taxon>
        <taxon>Vibrionales</taxon>
        <taxon>Vibrionaceae</taxon>
        <taxon>Vibrio</taxon>
    </lineage>
</organism>
<dbReference type="NCBIfam" id="TIGR03461">
    <property type="entry name" value="pabC_Proteo"/>
    <property type="match status" value="1"/>
</dbReference>
<comment type="similarity">
    <text evidence="2 13">Belongs to the class-IV pyridoxal-phosphate-dependent aminotransferase family.</text>
</comment>
<dbReference type="SUPFAM" id="SSF56752">
    <property type="entry name" value="D-aminoacid aminotransferase-like PLP-dependent enzymes"/>
    <property type="match status" value="1"/>
</dbReference>
<keyword evidence="4 14" id="KW-0663">Pyridoxal phosphate</keyword>
<dbReference type="PANTHER" id="PTHR42743">
    <property type="entry name" value="AMINO-ACID AMINOTRANSFERASE"/>
    <property type="match status" value="1"/>
</dbReference>
<keyword evidence="6 15" id="KW-0456">Lyase</keyword>
<sequence>MILIDGISTDYVPADDRSYQYGDGCFSTLLTLNGQVQYWEYHRQRLESCLKALHIPCPDWNQLHDWMCRVIRSDAKAGIKIHISRGSGGRGYGPPEETTPRVMISDFTYPDYYNDLIANGITLGVCEQRLGLTPLLAGHKHNNRLEQILLKKEVSQLGYIDGVVLDIHHHVIETTMANLFWITNGQIFTPALDQAGVAGVIRRVVSTLAQEEGWSVSEGHYSLEKLLSADEVFITNSVLGVAPVTRIRASEYHIGVITREIQKRVNVC</sequence>
<dbReference type="GO" id="GO:0046656">
    <property type="term" value="P:folic acid biosynthetic process"/>
    <property type="evidence" value="ECO:0007669"/>
    <property type="project" value="UniProtKB-KW"/>
</dbReference>
<evidence type="ECO:0000256" key="14">
    <source>
        <dbReference type="RuleBase" id="RU004516"/>
    </source>
</evidence>
<evidence type="ECO:0000313" key="15">
    <source>
        <dbReference type="EMBL" id="SHO56013.1"/>
    </source>
</evidence>
<comment type="pathway">
    <text evidence="7">Cofactor biosynthesis; tetrahydrofolate biosynthesis; 4-aminobenzoate from chorismate: step 2/2.</text>
</comment>
<comment type="cofactor">
    <cofactor evidence="1 14">
        <name>pyridoxal 5'-phosphate</name>
        <dbReference type="ChEBI" id="CHEBI:597326"/>
    </cofactor>
</comment>
<proteinExistence type="inferred from homology"/>
<dbReference type="Gene3D" id="3.20.10.10">
    <property type="entry name" value="D-amino Acid Aminotransferase, subunit A, domain 2"/>
    <property type="match status" value="1"/>
</dbReference>
<dbReference type="Pfam" id="PF01063">
    <property type="entry name" value="Aminotran_4"/>
    <property type="match status" value="1"/>
</dbReference>
<keyword evidence="16" id="KW-1185">Reference proteome</keyword>
<evidence type="ECO:0000256" key="8">
    <source>
        <dbReference type="ARBA" id="ARBA00035676"/>
    </source>
</evidence>
<comment type="catalytic activity">
    <reaction evidence="9">
        <text>4-amino-4-deoxychorismate = 4-aminobenzoate + pyruvate + H(+)</text>
        <dbReference type="Rhea" id="RHEA:16201"/>
        <dbReference type="ChEBI" id="CHEBI:15361"/>
        <dbReference type="ChEBI" id="CHEBI:15378"/>
        <dbReference type="ChEBI" id="CHEBI:17836"/>
        <dbReference type="ChEBI" id="CHEBI:58406"/>
        <dbReference type="EC" id="4.1.3.38"/>
    </reaction>
</comment>
<dbReference type="PROSITE" id="PS00770">
    <property type="entry name" value="AA_TRANSFER_CLASS_4"/>
    <property type="match status" value="1"/>
</dbReference>
<dbReference type="CDD" id="cd01559">
    <property type="entry name" value="ADCL_like"/>
    <property type="match status" value="1"/>
</dbReference>
<evidence type="ECO:0000256" key="7">
    <source>
        <dbReference type="ARBA" id="ARBA00035633"/>
    </source>
</evidence>
<dbReference type="OrthoDB" id="9805628at2"/>
<accession>A0A1M7YTS3</accession>
<dbReference type="STRING" id="1117707.VQ7734_01776"/>